<evidence type="ECO:0000256" key="7">
    <source>
        <dbReference type="ARBA" id="ARBA00023136"/>
    </source>
</evidence>
<comment type="similarity">
    <text evidence="2 9">Belongs to the CN hydrolase family. Apolipoprotein N-acyltransferase subfamily.</text>
</comment>
<keyword evidence="8 9" id="KW-0012">Acyltransferase</keyword>
<feature type="transmembrane region" description="Helical" evidence="9">
    <location>
        <begin position="154"/>
        <end position="176"/>
    </location>
</feature>
<dbReference type="Pfam" id="PF00795">
    <property type="entry name" value="CN_hydrolase"/>
    <property type="match status" value="1"/>
</dbReference>
<evidence type="ECO:0000313" key="12">
    <source>
        <dbReference type="Proteomes" id="UP000312102"/>
    </source>
</evidence>
<dbReference type="PROSITE" id="PS50263">
    <property type="entry name" value="CN_HYDROLASE"/>
    <property type="match status" value="1"/>
</dbReference>
<comment type="pathway">
    <text evidence="9">Protein modification; lipoprotein biosynthesis (N-acyl transfer).</text>
</comment>
<keyword evidence="4 9" id="KW-0808">Transferase</keyword>
<dbReference type="GO" id="GO:0016410">
    <property type="term" value="F:N-acyltransferase activity"/>
    <property type="evidence" value="ECO:0007669"/>
    <property type="project" value="UniProtKB-UniRule"/>
</dbReference>
<dbReference type="KEGG" id="mrk:FIT61_01765"/>
<feature type="transmembrane region" description="Helical" evidence="9">
    <location>
        <begin position="116"/>
        <end position="134"/>
    </location>
</feature>
<keyword evidence="5 9" id="KW-0812">Transmembrane</keyword>
<gene>
    <name evidence="9 11" type="primary">lnt</name>
    <name evidence="11" type="ORF">FIT61_01765</name>
</gene>
<feature type="transmembrane region" description="Helical" evidence="9">
    <location>
        <begin position="188"/>
        <end position="205"/>
    </location>
</feature>
<dbReference type="GO" id="GO:0042158">
    <property type="term" value="P:lipoprotein biosynthetic process"/>
    <property type="evidence" value="ECO:0007669"/>
    <property type="project" value="UniProtKB-UniRule"/>
</dbReference>
<evidence type="ECO:0000256" key="4">
    <source>
        <dbReference type="ARBA" id="ARBA00022679"/>
    </source>
</evidence>
<feature type="domain" description="CN hydrolase" evidence="10">
    <location>
        <begin position="223"/>
        <end position="460"/>
    </location>
</feature>
<keyword evidence="7 9" id="KW-0472">Membrane</keyword>
<sequence length="500" mass="56937">MLNKHYPFLYIAISFLLGALSVLSFAPFNYHSISLISLSGLFYIWYKLNHARWSFLSGLFFGLGLFCFGISWIYISLNFYGGMPAWLAYLSTFLFCLFLAFFIGIVGWLSSHRKSSFFLIPFIWTLFEWIRGWFLTGFPWLTMGYSQVPSSPLVGFLPVIGIYGVTFIVTFLALILSLVLRDKNKHSLLIKLSAIGFVLLSGQLLKNIEWTDRIGEPVTVSLIQGNIAQDIKWQKETISQTLNTYQALIQKTKGQIILLPETALPLLMEYIPTTFKESILRHASKEQSHILMGAIERQDTKYFNVVLNLKKDSSQVYRKSHLVPFGEFIPLKFIFQYIYTHYLNMPMNDLSRGSIHQTPMAIGNQKIAFNICYEDVFGEEIIQSLPSATLIANVSNDAWYGRSIAAYQHLQFSQARAIETGRMVIRATNTGATAIIDEHGILIETLPEFTEGVLEGSVQGFKNATPYVLLGNWPVISLCFIALLGWFVRHSKLLWILKKK</sequence>
<dbReference type="HAMAP" id="MF_01148">
    <property type="entry name" value="Lnt"/>
    <property type="match status" value="1"/>
</dbReference>
<evidence type="ECO:0000256" key="9">
    <source>
        <dbReference type="HAMAP-Rule" id="MF_01148"/>
    </source>
</evidence>
<evidence type="ECO:0000256" key="8">
    <source>
        <dbReference type="ARBA" id="ARBA00023315"/>
    </source>
</evidence>
<evidence type="ECO:0000313" key="11">
    <source>
        <dbReference type="EMBL" id="QDD13206.1"/>
    </source>
</evidence>
<feature type="transmembrane region" description="Helical" evidence="9">
    <location>
        <begin position="467"/>
        <end position="488"/>
    </location>
</feature>
<dbReference type="InterPro" id="IPR045378">
    <property type="entry name" value="LNT_N"/>
</dbReference>
<evidence type="ECO:0000256" key="1">
    <source>
        <dbReference type="ARBA" id="ARBA00004651"/>
    </source>
</evidence>
<dbReference type="EC" id="2.3.1.269" evidence="9"/>
<dbReference type="PANTHER" id="PTHR38686">
    <property type="entry name" value="APOLIPOPROTEIN N-ACYLTRANSFERASE"/>
    <property type="match status" value="1"/>
</dbReference>
<keyword evidence="3 9" id="KW-1003">Cell membrane</keyword>
<dbReference type="GO" id="GO:0005886">
    <property type="term" value="C:plasma membrane"/>
    <property type="evidence" value="ECO:0007669"/>
    <property type="project" value="UniProtKB-SubCell"/>
</dbReference>
<name>A0AAE6FSH2_9PROT</name>
<dbReference type="Pfam" id="PF20154">
    <property type="entry name" value="LNT_N"/>
    <property type="match status" value="1"/>
</dbReference>
<dbReference type="InterPro" id="IPR036526">
    <property type="entry name" value="C-N_Hydrolase_sf"/>
</dbReference>
<dbReference type="CDD" id="cd07571">
    <property type="entry name" value="ALP_N-acyl_transferase"/>
    <property type="match status" value="1"/>
</dbReference>
<dbReference type="SUPFAM" id="SSF56317">
    <property type="entry name" value="Carbon-nitrogen hydrolase"/>
    <property type="match status" value="1"/>
</dbReference>
<dbReference type="PANTHER" id="PTHR38686:SF1">
    <property type="entry name" value="APOLIPOPROTEIN N-ACYLTRANSFERASE"/>
    <property type="match status" value="1"/>
</dbReference>
<dbReference type="InterPro" id="IPR003010">
    <property type="entry name" value="C-N_Hydrolase"/>
</dbReference>
<evidence type="ECO:0000256" key="2">
    <source>
        <dbReference type="ARBA" id="ARBA00010065"/>
    </source>
</evidence>
<evidence type="ECO:0000259" key="10">
    <source>
        <dbReference type="PROSITE" id="PS50263"/>
    </source>
</evidence>
<evidence type="ECO:0000256" key="3">
    <source>
        <dbReference type="ARBA" id="ARBA00022475"/>
    </source>
</evidence>
<keyword evidence="12" id="KW-1185">Reference proteome</keyword>
<dbReference type="InterPro" id="IPR004563">
    <property type="entry name" value="Apolipo_AcylTrfase"/>
</dbReference>
<feature type="transmembrane region" description="Helical" evidence="9">
    <location>
        <begin position="53"/>
        <end position="75"/>
    </location>
</feature>
<protein>
    <recommendedName>
        <fullName evidence="9">Apolipoprotein N-acyltransferase</fullName>
        <shortName evidence="9">ALP N-acyltransferase</shortName>
        <ecNumber evidence="9">2.3.1.269</ecNumber>
    </recommendedName>
</protein>
<accession>A0AAE6FSH2</accession>
<organism evidence="11 12">
    <name type="scientific">Candidatus Methylopumilus rimovensis</name>
    <dbReference type="NCBI Taxonomy" id="2588535"/>
    <lineage>
        <taxon>Bacteria</taxon>
        <taxon>Pseudomonadati</taxon>
        <taxon>Pseudomonadota</taxon>
        <taxon>Betaproteobacteria</taxon>
        <taxon>Nitrosomonadales</taxon>
        <taxon>Methylophilaceae</taxon>
        <taxon>Candidatus Methylopumilus</taxon>
    </lineage>
</organism>
<dbReference type="Proteomes" id="UP000312102">
    <property type="component" value="Chromosome"/>
</dbReference>
<reference evidence="11 12" key="1">
    <citation type="journal article" date="2019" name="ISME J.">
        <title>Evolution in action: habitat transition from sediment to the pelagial leads to genome streamlining in Methylophilaceae.</title>
        <authorList>
            <person name="Salcher M."/>
            <person name="Schaefle D."/>
            <person name="Kaspar M."/>
            <person name="Neuenschwander S.M."/>
            <person name="Ghai R."/>
        </authorList>
    </citation>
    <scope>NUCLEOTIDE SEQUENCE [LARGE SCALE GENOMIC DNA]</scope>
    <source>
        <strain evidence="11 12">MMS-RI-1</strain>
    </source>
</reference>
<feature type="transmembrane region" description="Helical" evidence="9">
    <location>
        <begin position="7"/>
        <end position="24"/>
    </location>
</feature>
<comment type="function">
    <text evidence="9">Catalyzes the phospholipid dependent N-acylation of the N-terminal cysteine of apolipoprotein, the last step in lipoprotein maturation.</text>
</comment>
<comment type="catalytic activity">
    <reaction evidence="9">
        <text>N-terminal S-1,2-diacyl-sn-glyceryl-L-cysteinyl-[lipoprotein] + a glycerophospholipid = N-acyl-S-1,2-diacyl-sn-glyceryl-L-cysteinyl-[lipoprotein] + a 2-acyl-sn-glycero-3-phospholipid + H(+)</text>
        <dbReference type="Rhea" id="RHEA:48228"/>
        <dbReference type="Rhea" id="RHEA-COMP:14681"/>
        <dbReference type="Rhea" id="RHEA-COMP:14684"/>
        <dbReference type="ChEBI" id="CHEBI:15378"/>
        <dbReference type="ChEBI" id="CHEBI:136912"/>
        <dbReference type="ChEBI" id="CHEBI:140656"/>
        <dbReference type="ChEBI" id="CHEBI:140657"/>
        <dbReference type="ChEBI" id="CHEBI:140660"/>
        <dbReference type="EC" id="2.3.1.269"/>
    </reaction>
</comment>
<dbReference type="NCBIfam" id="TIGR00546">
    <property type="entry name" value="lnt"/>
    <property type="match status" value="1"/>
</dbReference>
<proteinExistence type="inferred from homology"/>
<dbReference type="Gene3D" id="3.60.110.10">
    <property type="entry name" value="Carbon-nitrogen hydrolase"/>
    <property type="match status" value="1"/>
</dbReference>
<comment type="subcellular location">
    <subcellularLocation>
        <location evidence="1 9">Cell membrane</location>
        <topology evidence="1 9">Multi-pass membrane protein</topology>
    </subcellularLocation>
</comment>
<dbReference type="AlphaFoldDB" id="A0AAE6FSH2"/>
<dbReference type="EMBL" id="CP040986">
    <property type="protein sequence ID" value="QDD13206.1"/>
    <property type="molecule type" value="Genomic_DNA"/>
</dbReference>
<evidence type="ECO:0000256" key="6">
    <source>
        <dbReference type="ARBA" id="ARBA00022989"/>
    </source>
</evidence>
<feature type="transmembrane region" description="Helical" evidence="9">
    <location>
        <begin position="87"/>
        <end position="109"/>
    </location>
</feature>
<evidence type="ECO:0000256" key="5">
    <source>
        <dbReference type="ARBA" id="ARBA00022692"/>
    </source>
</evidence>
<feature type="transmembrane region" description="Helical" evidence="9">
    <location>
        <begin position="30"/>
        <end position="46"/>
    </location>
</feature>
<keyword evidence="6 9" id="KW-1133">Transmembrane helix</keyword>